<dbReference type="GO" id="GO:0036064">
    <property type="term" value="C:ciliary basal body"/>
    <property type="evidence" value="ECO:0007669"/>
    <property type="project" value="TreeGrafter"/>
</dbReference>
<evidence type="ECO:0000313" key="2">
    <source>
        <dbReference type="EMBL" id="CAE1268305.1"/>
    </source>
</evidence>
<proteinExistence type="inferred from homology"/>
<evidence type="ECO:0000313" key="3">
    <source>
        <dbReference type="Proteomes" id="UP000597762"/>
    </source>
</evidence>
<organism evidence="2 3">
    <name type="scientific">Acanthosepion pharaonis</name>
    <name type="common">Pharaoh cuttlefish</name>
    <name type="synonym">Sepia pharaonis</name>
    <dbReference type="NCBI Taxonomy" id="158019"/>
    <lineage>
        <taxon>Eukaryota</taxon>
        <taxon>Metazoa</taxon>
        <taxon>Spiralia</taxon>
        <taxon>Lophotrochozoa</taxon>
        <taxon>Mollusca</taxon>
        <taxon>Cephalopoda</taxon>
        <taxon>Coleoidea</taxon>
        <taxon>Decapodiformes</taxon>
        <taxon>Sepiida</taxon>
        <taxon>Sepiina</taxon>
        <taxon>Sepiidae</taxon>
        <taxon>Acanthosepion</taxon>
    </lineage>
</organism>
<dbReference type="GO" id="GO:0036126">
    <property type="term" value="C:sperm flagellum"/>
    <property type="evidence" value="ECO:0007669"/>
    <property type="project" value="TreeGrafter"/>
</dbReference>
<sequence>MASKCICQICTCGRHYCKHLPTSFMSKGEKQQQCRLTEYNAKYKEHELYKVEPFRPKIKPLPEGKIEDKTIQRVDFQPYPVEKPWVRPQEVWQKPPGNMEGLTSYKKEFTGRHITPPLPIRHDAMPTVSGKFQGEPTYKSDYKKWDASPMVKFSHPSSWRPPTLLETGAAPFKFEKEADTGHRFYNMSNRHLSPLVTNRQEVAVA</sequence>
<reference evidence="2" key="1">
    <citation type="submission" date="2021-01" db="EMBL/GenBank/DDBJ databases">
        <authorList>
            <person name="Li R."/>
            <person name="Bekaert M."/>
        </authorList>
    </citation>
    <scope>NUCLEOTIDE SEQUENCE</scope>
    <source>
        <strain evidence="2">Farmed</strain>
    </source>
</reference>
<dbReference type="EMBL" id="CAHIKZ030001561">
    <property type="protein sequence ID" value="CAE1268305.1"/>
    <property type="molecule type" value="Genomic_DNA"/>
</dbReference>
<protein>
    <submittedName>
        <fullName evidence="2">Uncharacterized protein</fullName>
    </submittedName>
</protein>
<comment type="caution">
    <text evidence="2">The sequence shown here is derived from an EMBL/GenBank/DDBJ whole genome shotgun (WGS) entry which is preliminary data.</text>
</comment>
<dbReference type="Pfam" id="PF05217">
    <property type="entry name" value="SAXO1-2"/>
    <property type="match status" value="1"/>
</dbReference>
<dbReference type="PANTHER" id="PTHR31516">
    <property type="entry name" value="STABILIZER OF AXONEMAL MICROTUBULES 2"/>
    <property type="match status" value="1"/>
</dbReference>
<dbReference type="OrthoDB" id="365640at2759"/>
<dbReference type="InterPro" id="IPR033336">
    <property type="entry name" value="SAXO1/2"/>
</dbReference>
<dbReference type="PANTHER" id="PTHR31516:SF17">
    <property type="entry name" value="STABILIZER OF AXONEMAL MICROTUBULES 2"/>
    <property type="match status" value="1"/>
</dbReference>
<dbReference type="GO" id="GO:0008017">
    <property type="term" value="F:microtubule binding"/>
    <property type="evidence" value="ECO:0007669"/>
    <property type="project" value="InterPro"/>
</dbReference>
<dbReference type="GO" id="GO:0005814">
    <property type="term" value="C:centriole"/>
    <property type="evidence" value="ECO:0007669"/>
    <property type="project" value="TreeGrafter"/>
</dbReference>
<gene>
    <name evidence="2" type="ORF">SPHA_36041</name>
</gene>
<dbReference type="AlphaFoldDB" id="A0A812CHA5"/>
<evidence type="ECO:0000256" key="1">
    <source>
        <dbReference type="ARBA" id="ARBA00008738"/>
    </source>
</evidence>
<dbReference type="GO" id="GO:0005879">
    <property type="term" value="C:axonemal microtubule"/>
    <property type="evidence" value="ECO:0007669"/>
    <property type="project" value="TreeGrafter"/>
</dbReference>
<accession>A0A812CHA5</accession>
<comment type="similarity">
    <text evidence="1">Belongs to the FAM154 family.</text>
</comment>
<dbReference type="Proteomes" id="UP000597762">
    <property type="component" value="Unassembled WGS sequence"/>
</dbReference>
<keyword evidence="3" id="KW-1185">Reference proteome</keyword>
<name>A0A812CHA5_ACAPH</name>